<dbReference type="AlphaFoldDB" id="A0A2D2D331"/>
<feature type="transmembrane region" description="Helical" evidence="9">
    <location>
        <begin position="92"/>
        <end position="113"/>
    </location>
</feature>
<dbReference type="GO" id="GO:0015774">
    <property type="term" value="P:polysaccharide transport"/>
    <property type="evidence" value="ECO:0007669"/>
    <property type="project" value="UniProtKB-KW"/>
</dbReference>
<sequence length="287" mass="32091">MRSGAVAIHRSPDLQSLAPTSLSAAVAPIERAWHHRELIRAVVRRELTVRFRGSVLGPLWAVLAPLIMLLTYTVLFSITVPQLSQGISTTSYASGIFIGLIVFNLFSELAYRAPGLLHEHVTFVKKSIFPSETIAWVATIRAFVYGGVSFAVYMAFRLATAHELPWTILFTPLLVLPFACFMMGVVWFLMALGAFTRDVAHIMVSVVPVLMFATPIFYRLAQMPPNLSMWLRFNLVGDYIEMLRGVALDGVLPHPLAYIALVVVSYAVFIFGYQFFMRYKSVIVDVI</sequence>
<dbReference type="EMBL" id="CP023737">
    <property type="protein sequence ID" value="ATQ69408.1"/>
    <property type="molecule type" value="Genomic_DNA"/>
</dbReference>
<feature type="transmembrane region" description="Helical" evidence="9">
    <location>
        <begin position="168"/>
        <end position="192"/>
    </location>
</feature>
<evidence type="ECO:0000313" key="12">
    <source>
        <dbReference type="Proteomes" id="UP000230709"/>
    </source>
</evidence>
<gene>
    <name evidence="11" type="ORF">CQW49_17085</name>
</gene>
<keyword evidence="7" id="KW-0625">Polysaccharide transport</keyword>
<evidence type="ECO:0000256" key="1">
    <source>
        <dbReference type="ARBA" id="ARBA00004651"/>
    </source>
</evidence>
<keyword evidence="5 9" id="KW-0812">Transmembrane</keyword>
<keyword evidence="7" id="KW-0762">Sugar transport</keyword>
<evidence type="ECO:0000256" key="3">
    <source>
        <dbReference type="ARBA" id="ARBA00022448"/>
    </source>
</evidence>
<dbReference type="RefSeq" id="WP_003608493.1">
    <property type="nucleotide sequence ID" value="NZ_ADVE02000001.1"/>
</dbReference>
<feature type="transmembrane region" description="Helical" evidence="9">
    <location>
        <begin position="59"/>
        <end position="80"/>
    </location>
</feature>
<keyword evidence="4" id="KW-1003">Cell membrane</keyword>
<dbReference type="KEGG" id="mtw:CQW49_17085"/>
<dbReference type="InterPro" id="IPR013525">
    <property type="entry name" value="ABC2_TM"/>
</dbReference>
<evidence type="ECO:0000256" key="7">
    <source>
        <dbReference type="ARBA" id="ARBA00023047"/>
    </source>
</evidence>
<keyword evidence="3" id="KW-0813">Transport</keyword>
<dbReference type="Pfam" id="PF01061">
    <property type="entry name" value="ABC2_membrane"/>
    <property type="match status" value="1"/>
</dbReference>
<organism evidence="11 12">
    <name type="scientific">Methylosinus trichosporium (strain ATCC 35070 / NCIMB 11131 / UNIQEM 75 / OB3b)</name>
    <dbReference type="NCBI Taxonomy" id="595536"/>
    <lineage>
        <taxon>Bacteria</taxon>
        <taxon>Pseudomonadati</taxon>
        <taxon>Pseudomonadota</taxon>
        <taxon>Alphaproteobacteria</taxon>
        <taxon>Hyphomicrobiales</taxon>
        <taxon>Methylocystaceae</taxon>
        <taxon>Methylosinus</taxon>
    </lineage>
</organism>
<evidence type="ECO:0000256" key="6">
    <source>
        <dbReference type="ARBA" id="ARBA00022989"/>
    </source>
</evidence>
<dbReference type="STRING" id="595536.GCA_000178815_01764"/>
<evidence type="ECO:0000256" key="9">
    <source>
        <dbReference type="SAM" id="Phobius"/>
    </source>
</evidence>
<dbReference type="GO" id="GO:0015920">
    <property type="term" value="P:lipopolysaccharide transport"/>
    <property type="evidence" value="ECO:0007669"/>
    <property type="project" value="TreeGrafter"/>
</dbReference>
<accession>A0A2D2D331</accession>
<comment type="similarity">
    <text evidence="2">Belongs to the ABC-2 integral membrane protein family.</text>
</comment>
<dbReference type="GO" id="GO:0005886">
    <property type="term" value="C:plasma membrane"/>
    <property type="evidence" value="ECO:0007669"/>
    <property type="project" value="UniProtKB-SubCell"/>
</dbReference>
<proteinExistence type="inferred from homology"/>
<protein>
    <submittedName>
        <fullName evidence="11">ABC transporter</fullName>
    </submittedName>
</protein>
<keyword evidence="6 9" id="KW-1133">Transmembrane helix</keyword>
<feature type="domain" description="ABC-2 type transporter transmembrane" evidence="10">
    <location>
        <begin position="38"/>
        <end position="246"/>
    </location>
</feature>
<keyword evidence="12" id="KW-1185">Reference proteome</keyword>
<evidence type="ECO:0000256" key="5">
    <source>
        <dbReference type="ARBA" id="ARBA00022692"/>
    </source>
</evidence>
<dbReference type="GO" id="GO:0140359">
    <property type="term" value="F:ABC-type transporter activity"/>
    <property type="evidence" value="ECO:0007669"/>
    <property type="project" value="InterPro"/>
</dbReference>
<evidence type="ECO:0000256" key="8">
    <source>
        <dbReference type="ARBA" id="ARBA00023136"/>
    </source>
</evidence>
<keyword evidence="8 9" id="KW-0472">Membrane</keyword>
<evidence type="ECO:0000256" key="2">
    <source>
        <dbReference type="ARBA" id="ARBA00007783"/>
    </source>
</evidence>
<dbReference type="Proteomes" id="UP000230709">
    <property type="component" value="Chromosome"/>
</dbReference>
<evidence type="ECO:0000313" key="11">
    <source>
        <dbReference type="EMBL" id="ATQ69408.1"/>
    </source>
</evidence>
<evidence type="ECO:0000256" key="4">
    <source>
        <dbReference type="ARBA" id="ARBA00022475"/>
    </source>
</evidence>
<comment type="subcellular location">
    <subcellularLocation>
        <location evidence="1">Cell membrane</location>
        <topology evidence="1">Multi-pass membrane protein</topology>
    </subcellularLocation>
</comment>
<dbReference type="PANTHER" id="PTHR30413">
    <property type="entry name" value="INNER MEMBRANE TRANSPORT PERMEASE"/>
    <property type="match status" value="1"/>
</dbReference>
<feature type="transmembrane region" description="Helical" evidence="9">
    <location>
        <begin position="256"/>
        <end position="276"/>
    </location>
</feature>
<name>A0A2D2D331_METT3</name>
<dbReference type="PANTHER" id="PTHR30413:SF10">
    <property type="entry name" value="CAPSULE POLYSACCHARIDE EXPORT INNER-MEMBRANE PROTEIN CTRC"/>
    <property type="match status" value="1"/>
</dbReference>
<feature type="transmembrane region" description="Helical" evidence="9">
    <location>
        <begin position="134"/>
        <end position="156"/>
    </location>
</feature>
<reference evidence="12" key="1">
    <citation type="submission" date="2017-10" db="EMBL/GenBank/DDBJ databases">
        <title>Completed PacBio SMRT sequence of Methylosinus trichosporium OB3b reveals presence of a third large plasmid.</title>
        <authorList>
            <person name="Charles T.C."/>
            <person name="Lynch M.D.J."/>
            <person name="Heil J.R."/>
            <person name="Cheng J."/>
        </authorList>
    </citation>
    <scope>NUCLEOTIDE SEQUENCE [LARGE SCALE GENOMIC DNA]</scope>
    <source>
        <strain evidence="12">OB3b</strain>
    </source>
</reference>
<feature type="transmembrane region" description="Helical" evidence="9">
    <location>
        <begin position="199"/>
        <end position="221"/>
    </location>
</feature>
<evidence type="ECO:0000259" key="10">
    <source>
        <dbReference type="Pfam" id="PF01061"/>
    </source>
</evidence>